<dbReference type="AlphaFoldDB" id="K0RHM8"/>
<accession>K0RHM8</accession>
<dbReference type="InterPro" id="IPR011050">
    <property type="entry name" value="Pectin_lyase_fold/virulence"/>
</dbReference>
<proteinExistence type="predicted"/>
<evidence type="ECO:0000259" key="1">
    <source>
        <dbReference type="Pfam" id="PF05048"/>
    </source>
</evidence>
<gene>
    <name evidence="2" type="ORF">THAOC_29010</name>
</gene>
<evidence type="ECO:0000313" key="2">
    <source>
        <dbReference type="EMBL" id="EJK51789.1"/>
    </source>
</evidence>
<dbReference type="EMBL" id="AGNL01041018">
    <property type="protein sequence ID" value="EJK51789.1"/>
    <property type="molecule type" value="Genomic_DNA"/>
</dbReference>
<dbReference type="SMART" id="SM00710">
    <property type="entry name" value="PbH1"/>
    <property type="match status" value="3"/>
</dbReference>
<dbReference type="SUPFAM" id="SSF51126">
    <property type="entry name" value="Pectin lyase-like"/>
    <property type="match status" value="1"/>
</dbReference>
<protein>
    <recommendedName>
        <fullName evidence="1">Periplasmic copper-binding protein NosD beta helix domain-containing protein</fullName>
    </recommendedName>
</protein>
<dbReference type="Proteomes" id="UP000266841">
    <property type="component" value="Unassembled WGS sequence"/>
</dbReference>
<sequence length="301" mass="31664">VNGNGGGGMIITASDETLIAGNMLDSNKGPGIFLVGIRLLDIGLDIGLDISNIVNYSEAVDTKIVNNTVNGNYGGGIIITASDETLITGNMLDSNRGPGISLCAEMQEFEEYFEGANNGANNELIDNVITASTNAAQIHIGEGCVGTVLKGNMAADSEGDQLLIDNESPTTLISSDNVPNFAFTLVGPGHCQDSLSRLYDFATFELENTTLADCEATCGYFDITNNLVGFEISRLACICLFENDYLSSEIPGTLGTCPSSANMCSITGTEGSGAVSSSLLPAEEDRYCYKKANYVNFDKAT</sequence>
<comment type="caution">
    <text evidence="2">The sequence shown here is derived from an EMBL/GenBank/DDBJ whole genome shotgun (WGS) entry which is preliminary data.</text>
</comment>
<evidence type="ECO:0000313" key="3">
    <source>
        <dbReference type="Proteomes" id="UP000266841"/>
    </source>
</evidence>
<dbReference type="InterPro" id="IPR006626">
    <property type="entry name" value="PbH1"/>
</dbReference>
<feature type="domain" description="Periplasmic copper-binding protein NosD beta helix" evidence="1">
    <location>
        <begin position="6"/>
        <end position="136"/>
    </location>
</feature>
<dbReference type="InterPro" id="IPR007742">
    <property type="entry name" value="NosD_dom"/>
</dbReference>
<dbReference type="Pfam" id="PF05048">
    <property type="entry name" value="NosD"/>
    <property type="match status" value="1"/>
</dbReference>
<keyword evidence="3" id="KW-1185">Reference proteome</keyword>
<dbReference type="InterPro" id="IPR022441">
    <property type="entry name" value="Para_beta_helix_rpt-2"/>
</dbReference>
<feature type="non-terminal residue" evidence="2">
    <location>
        <position position="1"/>
    </location>
</feature>
<organism evidence="2 3">
    <name type="scientific">Thalassiosira oceanica</name>
    <name type="common">Marine diatom</name>
    <dbReference type="NCBI Taxonomy" id="159749"/>
    <lineage>
        <taxon>Eukaryota</taxon>
        <taxon>Sar</taxon>
        <taxon>Stramenopiles</taxon>
        <taxon>Ochrophyta</taxon>
        <taxon>Bacillariophyta</taxon>
        <taxon>Coscinodiscophyceae</taxon>
        <taxon>Thalassiosirophycidae</taxon>
        <taxon>Thalassiosirales</taxon>
        <taxon>Thalassiosiraceae</taxon>
        <taxon>Thalassiosira</taxon>
    </lineage>
</organism>
<dbReference type="InterPro" id="IPR012334">
    <property type="entry name" value="Pectin_lyas_fold"/>
</dbReference>
<dbReference type="Gene3D" id="2.160.20.10">
    <property type="entry name" value="Single-stranded right-handed beta-helix, Pectin lyase-like"/>
    <property type="match status" value="1"/>
</dbReference>
<dbReference type="NCBIfam" id="TIGR03804">
    <property type="entry name" value="para_beta_helix"/>
    <property type="match status" value="1"/>
</dbReference>
<reference evidence="2 3" key="1">
    <citation type="journal article" date="2012" name="Genome Biol.">
        <title>Genome and low-iron response of an oceanic diatom adapted to chronic iron limitation.</title>
        <authorList>
            <person name="Lommer M."/>
            <person name="Specht M."/>
            <person name="Roy A.S."/>
            <person name="Kraemer L."/>
            <person name="Andreson R."/>
            <person name="Gutowska M.A."/>
            <person name="Wolf J."/>
            <person name="Bergner S.V."/>
            <person name="Schilhabel M.B."/>
            <person name="Klostermeier U.C."/>
            <person name="Beiko R.G."/>
            <person name="Rosenstiel P."/>
            <person name="Hippler M."/>
            <person name="Laroche J."/>
        </authorList>
    </citation>
    <scope>NUCLEOTIDE SEQUENCE [LARGE SCALE GENOMIC DNA]</scope>
    <source>
        <strain evidence="2 3">CCMP1005</strain>
    </source>
</reference>
<name>K0RHM8_THAOC</name>